<dbReference type="InterPro" id="IPR036388">
    <property type="entry name" value="WH-like_DNA-bd_sf"/>
</dbReference>
<dbReference type="EMBL" id="CP035108">
    <property type="protein sequence ID" value="QAR33492.1"/>
    <property type="molecule type" value="Genomic_DNA"/>
</dbReference>
<dbReference type="InterPro" id="IPR000847">
    <property type="entry name" value="LysR_HTH_N"/>
</dbReference>
<dbReference type="KEGG" id="gtl:EP073_08775"/>
<dbReference type="InterPro" id="IPR051815">
    <property type="entry name" value="Molybdate_resp_trans_reg"/>
</dbReference>
<feature type="domain" description="HTH lysR-type" evidence="1">
    <location>
        <begin position="36"/>
        <end position="97"/>
    </location>
</feature>
<organism evidence="2 3">
    <name type="scientific">Geovibrio thiophilus</name>
    <dbReference type="NCBI Taxonomy" id="139438"/>
    <lineage>
        <taxon>Bacteria</taxon>
        <taxon>Pseudomonadati</taxon>
        <taxon>Deferribacterota</taxon>
        <taxon>Deferribacteres</taxon>
        <taxon>Deferribacterales</taxon>
        <taxon>Geovibrionaceae</taxon>
        <taxon>Geovibrio</taxon>
    </lineage>
</organism>
<dbReference type="AlphaFoldDB" id="A0A410JZA8"/>
<dbReference type="InterPro" id="IPR036390">
    <property type="entry name" value="WH_DNA-bd_sf"/>
</dbReference>
<evidence type="ECO:0000313" key="2">
    <source>
        <dbReference type="EMBL" id="QAR33492.1"/>
    </source>
</evidence>
<dbReference type="SUPFAM" id="SSF46785">
    <property type="entry name" value="Winged helix' DNA-binding domain"/>
    <property type="match status" value="1"/>
</dbReference>
<dbReference type="PANTHER" id="PTHR30432">
    <property type="entry name" value="TRANSCRIPTIONAL REGULATOR MODE"/>
    <property type="match status" value="1"/>
</dbReference>
<proteinExistence type="predicted"/>
<evidence type="ECO:0000259" key="1">
    <source>
        <dbReference type="Pfam" id="PF00126"/>
    </source>
</evidence>
<dbReference type="Gene3D" id="1.10.10.10">
    <property type="entry name" value="Winged helix-like DNA-binding domain superfamily/Winged helix DNA-binding domain"/>
    <property type="match status" value="1"/>
</dbReference>
<dbReference type="PANTHER" id="PTHR30432:SF1">
    <property type="entry name" value="DNA-BINDING TRANSCRIPTIONAL DUAL REGULATOR MODE"/>
    <property type="match status" value="1"/>
</dbReference>
<reference evidence="2 3" key="1">
    <citation type="submission" date="2019-01" db="EMBL/GenBank/DDBJ databases">
        <title>Geovibrio thiophilus DSM 11263, complete genome.</title>
        <authorList>
            <person name="Spring S."/>
            <person name="Bunk B."/>
            <person name="Sproer C."/>
        </authorList>
    </citation>
    <scope>NUCLEOTIDE SEQUENCE [LARGE SCALE GENOMIC DNA]</scope>
    <source>
        <strain evidence="2 3">DSM 11263</strain>
    </source>
</reference>
<sequence>MSLKNDLFSKTAGEYTYGGRIWIDKNGKNFLGLGKIHFLELIKQHGSMSKAASMLNMSYSKAWGMVDTMNSLARKPLVVKKTGGAGGGGAELTEEGERVLELYWEFSRNFELFLLKQKEVIDQL</sequence>
<dbReference type="GO" id="GO:0003700">
    <property type="term" value="F:DNA-binding transcription factor activity"/>
    <property type="evidence" value="ECO:0007669"/>
    <property type="project" value="InterPro"/>
</dbReference>
<accession>A0A410JZA8</accession>
<gene>
    <name evidence="2" type="ORF">EP073_08775</name>
</gene>
<dbReference type="RefSeq" id="WP_128466778.1">
    <property type="nucleotide sequence ID" value="NZ_CP035108.1"/>
</dbReference>
<keyword evidence="3" id="KW-1185">Reference proteome</keyword>
<dbReference type="OrthoDB" id="9800709at2"/>
<dbReference type="Proteomes" id="UP000287502">
    <property type="component" value="Chromosome"/>
</dbReference>
<dbReference type="Pfam" id="PF00126">
    <property type="entry name" value="HTH_1"/>
    <property type="match status" value="1"/>
</dbReference>
<protein>
    <submittedName>
        <fullName evidence="2">LysR family transcriptional regulator</fullName>
    </submittedName>
</protein>
<name>A0A410JZA8_9BACT</name>
<evidence type="ECO:0000313" key="3">
    <source>
        <dbReference type="Proteomes" id="UP000287502"/>
    </source>
</evidence>